<evidence type="ECO:0000256" key="2">
    <source>
        <dbReference type="SAM" id="Phobius"/>
    </source>
</evidence>
<dbReference type="Pfam" id="PF22936">
    <property type="entry name" value="Pol_BBD"/>
    <property type="match status" value="1"/>
</dbReference>
<keyword evidence="2" id="KW-1133">Transmembrane helix</keyword>
<gene>
    <name evidence="5" type="ORF">POTOM_014062</name>
</gene>
<dbReference type="Proteomes" id="UP000886885">
    <property type="component" value="Chromosome 3D"/>
</dbReference>
<evidence type="ECO:0000259" key="3">
    <source>
        <dbReference type="Pfam" id="PF13976"/>
    </source>
</evidence>
<feature type="domain" description="Retrovirus-related Pol polyprotein from transposon TNT 1-94-like beta-barrel" evidence="4">
    <location>
        <begin position="1"/>
        <end position="51"/>
    </location>
</feature>
<feature type="domain" description="GAG-pre-integrase" evidence="3">
    <location>
        <begin position="79"/>
        <end position="134"/>
    </location>
</feature>
<evidence type="ECO:0008006" key="7">
    <source>
        <dbReference type="Google" id="ProtNLM"/>
    </source>
</evidence>
<evidence type="ECO:0000313" key="6">
    <source>
        <dbReference type="Proteomes" id="UP000886885"/>
    </source>
</evidence>
<protein>
    <recommendedName>
        <fullName evidence="7">GAG-pre-integrase domain-containing protein</fullName>
    </recommendedName>
</protein>
<dbReference type="AlphaFoldDB" id="A0A8X8AB72"/>
<dbReference type="Pfam" id="PF13976">
    <property type="entry name" value="gag_pre-integrs"/>
    <property type="match status" value="1"/>
</dbReference>
<keyword evidence="6" id="KW-1185">Reference proteome</keyword>
<evidence type="ECO:0000313" key="5">
    <source>
        <dbReference type="EMBL" id="KAG6781173.1"/>
    </source>
</evidence>
<comment type="caution">
    <text evidence="5">The sequence shown here is derived from an EMBL/GenBank/DDBJ whole genome shotgun (WGS) entry which is preliminary data.</text>
</comment>
<evidence type="ECO:0000256" key="1">
    <source>
        <dbReference type="SAM" id="MobiDB-lite"/>
    </source>
</evidence>
<organism evidence="5 6">
    <name type="scientific">Populus tomentosa</name>
    <name type="common">Chinese white poplar</name>
    <dbReference type="NCBI Taxonomy" id="118781"/>
    <lineage>
        <taxon>Eukaryota</taxon>
        <taxon>Viridiplantae</taxon>
        <taxon>Streptophyta</taxon>
        <taxon>Embryophyta</taxon>
        <taxon>Tracheophyta</taxon>
        <taxon>Spermatophyta</taxon>
        <taxon>Magnoliopsida</taxon>
        <taxon>eudicotyledons</taxon>
        <taxon>Gunneridae</taxon>
        <taxon>Pentapetalae</taxon>
        <taxon>rosids</taxon>
        <taxon>fabids</taxon>
        <taxon>Malpighiales</taxon>
        <taxon>Salicaceae</taxon>
        <taxon>Saliceae</taxon>
        <taxon>Populus</taxon>
    </lineage>
</organism>
<feature type="transmembrane region" description="Helical" evidence="2">
    <location>
        <begin position="264"/>
        <end position="284"/>
    </location>
</feature>
<reference evidence="5" key="1">
    <citation type="journal article" date="2020" name="bioRxiv">
        <title>Hybrid origin of Populus tomentosa Carr. identified through genome sequencing and phylogenomic analysis.</title>
        <authorList>
            <person name="An X."/>
            <person name="Gao K."/>
            <person name="Chen Z."/>
            <person name="Li J."/>
            <person name="Yang X."/>
            <person name="Yang X."/>
            <person name="Zhou J."/>
            <person name="Guo T."/>
            <person name="Zhao T."/>
            <person name="Huang S."/>
            <person name="Miao D."/>
            <person name="Khan W.U."/>
            <person name="Rao P."/>
            <person name="Ye M."/>
            <person name="Lei B."/>
            <person name="Liao W."/>
            <person name="Wang J."/>
            <person name="Ji L."/>
            <person name="Li Y."/>
            <person name="Guo B."/>
            <person name="Mustafa N.S."/>
            <person name="Li S."/>
            <person name="Yun Q."/>
            <person name="Keller S.R."/>
            <person name="Mao J."/>
            <person name="Zhang R."/>
            <person name="Strauss S.H."/>
        </authorList>
    </citation>
    <scope>NUCLEOTIDE SEQUENCE</scope>
    <source>
        <strain evidence="5">GM15</strain>
        <tissue evidence="5">Leaf</tissue>
    </source>
</reference>
<dbReference type="InterPro" id="IPR054722">
    <property type="entry name" value="PolX-like_BBD"/>
</dbReference>
<evidence type="ECO:0000259" key="4">
    <source>
        <dbReference type="Pfam" id="PF22936"/>
    </source>
</evidence>
<keyword evidence="2" id="KW-0472">Membrane</keyword>
<sequence length="291" mass="32271">MGDNHALEIAGIGTIKLKMYDGLIRTISGVRHVKDLKKNLLSVGQFDSLGCKIRTDNGIMKIVKGALVVLKARKTVANMFVLMGETHHGAEASIASANPAEEKTMMWHQKLGHMSEKGLKVLSDQKLLPGLTKNRTSSEAAPEHEEQEQIESETPEVRRSHLEAAATGLAIITIQLCLVSFTEDVQISGCLFVDICQQRLVQRQKKTEFINDVADVITDTTVEAVAAQAPAMDEVAVAAADSCFPVAALRHVVDAVQSFTGFNWYWAIWFCLLMYIWYWAIWFIKNVKTVI</sequence>
<proteinExistence type="predicted"/>
<name>A0A8X8AB72_POPTO</name>
<dbReference type="EMBL" id="JAAWWB010000006">
    <property type="protein sequence ID" value="KAG6781173.1"/>
    <property type="molecule type" value="Genomic_DNA"/>
</dbReference>
<keyword evidence="2" id="KW-0812">Transmembrane</keyword>
<dbReference type="OrthoDB" id="1716261at2759"/>
<dbReference type="InterPro" id="IPR025724">
    <property type="entry name" value="GAG-pre-integrase_dom"/>
</dbReference>
<feature type="compositionally biased region" description="Acidic residues" evidence="1">
    <location>
        <begin position="145"/>
        <end position="154"/>
    </location>
</feature>
<feature type="region of interest" description="Disordered" evidence="1">
    <location>
        <begin position="132"/>
        <end position="157"/>
    </location>
</feature>
<accession>A0A8X8AB72</accession>